<dbReference type="Proteomes" id="UP000001726">
    <property type="component" value="Chromosome"/>
</dbReference>
<accession>B2VGC9</accession>
<organism evidence="1 2">
    <name type="scientific">Erwinia tasmaniensis (strain DSM 17950 / CFBP 7177 / CIP 109463 / NCPPB 4357 / Et1/99)</name>
    <dbReference type="NCBI Taxonomy" id="465817"/>
    <lineage>
        <taxon>Bacteria</taxon>
        <taxon>Pseudomonadati</taxon>
        <taxon>Pseudomonadota</taxon>
        <taxon>Gammaproteobacteria</taxon>
        <taxon>Enterobacterales</taxon>
        <taxon>Erwiniaceae</taxon>
        <taxon>Erwinia</taxon>
    </lineage>
</organism>
<dbReference type="HOGENOM" id="CLU_2422403_0_0_6"/>
<evidence type="ECO:0000313" key="1">
    <source>
        <dbReference type="EMBL" id="CAO95547.1"/>
    </source>
</evidence>
<dbReference type="KEGG" id="eta:ETA_05010"/>
<protein>
    <submittedName>
        <fullName evidence="1">Uncharacterized protein</fullName>
    </submittedName>
</protein>
<name>B2VGC9_ERWT9</name>
<proteinExistence type="predicted"/>
<gene>
    <name evidence="1" type="ordered locus">ETA_05010</name>
</gene>
<sequence>MMQWLRAGLIFMTLPTLPLNANFAEVRDALLSGKGFSKVIIVGYFIDDGLSLNHFKRLNKFNLILAAGNRLAVDTRLFPQNAQDGDFRFIA</sequence>
<evidence type="ECO:0000313" key="2">
    <source>
        <dbReference type="Proteomes" id="UP000001726"/>
    </source>
</evidence>
<keyword evidence="2" id="KW-1185">Reference proteome</keyword>
<dbReference type="AlphaFoldDB" id="B2VGC9"/>
<dbReference type="EMBL" id="CU468135">
    <property type="protein sequence ID" value="CAO95547.1"/>
    <property type="molecule type" value="Genomic_DNA"/>
</dbReference>
<reference evidence="1 2" key="1">
    <citation type="journal article" date="2008" name="Environ. Microbiol.">
        <title>The genome of Erwinia tasmaniensis strain Et1/99, a non-pathogenic bacterium in the genus Erwinia.</title>
        <authorList>
            <person name="Kube M."/>
            <person name="Migdoll A.M."/>
            <person name="Mueller I."/>
            <person name="Kuhl H."/>
            <person name="Beck A."/>
            <person name="Reinhardt R."/>
            <person name="Geider K."/>
        </authorList>
    </citation>
    <scope>NUCLEOTIDE SEQUENCE [LARGE SCALE GENOMIC DNA]</scope>
    <source>
        <strain evidence="2">DSM 17950 / CFBP 7177 / CIP 109463 / NCPPB 4357 / Et1/99</strain>
    </source>
</reference>